<sequence length="365" mass="38279">MDFSFSQEQDMLRDSVAKLLERGYDFDTRQALVASDAPWSADVWAQFAELGLTMLPFSEEQGGLGGSVADCVAFAGVFGEHLVVEPYVTSTLLAGGALAASGTPLALEWIEKLASGEATLAFAYEEGNGTATPEQIAMTATPAGDGVNLTGEKRLVIAGDAADGMVVVARSSDTGKLGFYLVQAGADGLTTRPYKTIDGRASATVVFDNVAAFVLLEDAGEALDAILAKAIIVASAECLGAMKALLRLTSEYAMTRKQFGQPIGMFQVVAHRLADMKIAYTKALSTLTYTTALANSGAATPRDIATLKGQMGKLGREIGEAAIQTHGGVGMTDELSVSHFHKRILAFDASLGAHAFHLRKVGQMA</sequence>
<dbReference type="RefSeq" id="WP_034958617.1">
    <property type="nucleotide sequence ID" value="NZ_JMIW01000001.1"/>
</dbReference>
<keyword evidence="4" id="KW-0274">FAD</keyword>
<keyword evidence="9" id="KW-1185">Reference proteome</keyword>
<dbReference type="GO" id="GO:0050660">
    <property type="term" value="F:flavin adenine dinucleotide binding"/>
    <property type="evidence" value="ECO:0007669"/>
    <property type="project" value="InterPro"/>
</dbReference>
<dbReference type="InterPro" id="IPR046373">
    <property type="entry name" value="Acyl-CoA_Oxase/DH_mid-dom_sf"/>
</dbReference>
<dbReference type="AlphaFoldDB" id="A0A074MBP9"/>
<evidence type="ECO:0000256" key="1">
    <source>
        <dbReference type="ARBA" id="ARBA00001974"/>
    </source>
</evidence>
<dbReference type="InterPro" id="IPR013786">
    <property type="entry name" value="AcylCoA_DH/ox_N"/>
</dbReference>
<dbReference type="PANTHER" id="PTHR43884:SF20">
    <property type="entry name" value="ACYL-COA DEHYDROGENASE FADE28"/>
    <property type="match status" value="1"/>
</dbReference>
<dbReference type="CDD" id="cd00567">
    <property type="entry name" value="ACAD"/>
    <property type="match status" value="1"/>
</dbReference>
<proteinExistence type="inferred from homology"/>
<comment type="caution">
    <text evidence="8">The sequence shown here is derived from an EMBL/GenBank/DDBJ whole genome shotgun (WGS) entry which is preliminary data.</text>
</comment>
<dbReference type="Gene3D" id="1.10.540.10">
    <property type="entry name" value="Acyl-CoA dehydrogenase/oxidase, N-terminal domain"/>
    <property type="match status" value="1"/>
</dbReference>
<dbReference type="Gene3D" id="2.40.110.10">
    <property type="entry name" value="Butyryl-CoA Dehydrogenase, subunit A, domain 2"/>
    <property type="match status" value="1"/>
</dbReference>
<dbReference type="InterPro" id="IPR009100">
    <property type="entry name" value="AcylCoA_DH/oxidase_NM_dom_sf"/>
</dbReference>
<evidence type="ECO:0000313" key="9">
    <source>
        <dbReference type="Proteomes" id="UP000027647"/>
    </source>
</evidence>
<dbReference type="SUPFAM" id="SSF47203">
    <property type="entry name" value="Acyl-CoA dehydrogenase C-terminal domain-like"/>
    <property type="match status" value="1"/>
</dbReference>
<feature type="domain" description="Acyl-CoA dehydrogenase/oxidase N-terminal" evidence="7">
    <location>
        <begin position="6"/>
        <end position="117"/>
    </location>
</feature>
<evidence type="ECO:0000256" key="3">
    <source>
        <dbReference type="ARBA" id="ARBA00022630"/>
    </source>
</evidence>
<dbReference type="SUPFAM" id="SSF56645">
    <property type="entry name" value="Acyl-CoA dehydrogenase NM domain-like"/>
    <property type="match status" value="1"/>
</dbReference>
<gene>
    <name evidence="8" type="ORF">EH31_05970</name>
</gene>
<dbReference type="Gene3D" id="1.20.140.10">
    <property type="entry name" value="Butyryl-CoA Dehydrogenase, subunit A, domain 3"/>
    <property type="match status" value="1"/>
</dbReference>
<dbReference type="STRING" id="1044.EH31_05970"/>
<reference evidence="8 9" key="1">
    <citation type="submission" date="2014-04" db="EMBL/GenBank/DDBJ databases">
        <title>A comprehensive comparison of genomes of Erythrobacter spp. strains.</title>
        <authorList>
            <person name="Zheng Q."/>
        </authorList>
    </citation>
    <scope>NUCLEOTIDE SEQUENCE [LARGE SCALE GENOMIC DNA]</scope>
    <source>
        <strain evidence="8 9">DSM 6997</strain>
    </source>
</reference>
<dbReference type="Pfam" id="PF02771">
    <property type="entry name" value="Acyl-CoA_dh_N"/>
    <property type="match status" value="1"/>
</dbReference>
<dbReference type="GO" id="GO:0003995">
    <property type="term" value="F:acyl-CoA dehydrogenase activity"/>
    <property type="evidence" value="ECO:0007669"/>
    <property type="project" value="TreeGrafter"/>
</dbReference>
<organism evidence="8 9">
    <name type="scientific">Erythrobacter longus</name>
    <dbReference type="NCBI Taxonomy" id="1044"/>
    <lineage>
        <taxon>Bacteria</taxon>
        <taxon>Pseudomonadati</taxon>
        <taxon>Pseudomonadota</taxon>
        <taxon>Alphaproteobacteria</taxon>
        <taxon>Sphingomonadales</taxon>
        <taxon>Erythrobacteraceae</taxon>
        <taxon>Erythrobacter/Porphyrobacter group</taxon>
        <taxon>Erythrobacter</taxon>
    </lineage>
</organism>
<dbReference type="InterPro" id="IPR036250">
    <property type="entry name" value="AcylCo_DH-like_C"/>
</dbReference>
<comment type="cofactor">
    <cofactor evidence="1">
        <name>FAD</name>
        <dbReference type="ChEBI" id="CHEBI:57692"/>
    </cofactor>
</comment>
<dbReference type="OrthoDB" id="7328575at2"/>
<keyword evidence="3" id="KW-0285">Flavoprotein</keyword>
<dbReference type="PANTHER" id="PTHR43884">
    <property type="entry name" value="ACYL-COA DEHYDROGENASE"/>
    <property type="match status" value="1"/>
</dbReference>
<evidence type="ECO:0000256" key="4">
    <source>
        <dbReference type="ARBA" id="ARBA00022827"/>
    </source>
</evidence>
<dbReference type="Pfam" id="PF00441">
    <property type="entry name" value="Acyl-CoA_dh_1"/>
    <property type="match status" value="1"/>
</dbReference>
<evidence type="ECO:0000256" key="2">
    <source>
        <dbReference type="ARBA" id="ARBA00009347"/>
    </source>
</evidence>
<dbReference type="eggNOG" id="COG1960">
    <property type="taxonomic scope" value="Bacteria"/>
</dbReference>
<protein>
    <submittedName>
        <fullName evidence="8">Pilus assembly protein CpaB</fullName>
    </submittedName>
</protein>
<evidence type="ECO:0000259" key="6">
    <source>
        <dbReference type="Pfam" id="PF00441"/>
    </source>
</evidence>
<dbReference type="Proteomes" id="UP000027647">
    <property type="component" value="Unassembled WGS sequence"/>
</dbReference>
<evidence type="ECO:0000313" key="8">
    <source>
        <dbReference type="EMBL" id="KEO92211.1"/>
    </source>
</evidence>
<comment type="similarity">
    <text evidence="2">Belongs to the acyl-CoA dehydrogenase family.</text>
</comment>
<feature type="domain" description="Acyl-CoA dehydrogenase/oxidase C-terminal" evidence="6">
    <location>
        <begin position="233"/>
        <end position="362"/>
    </location>
</feature>
<dbReference type="EMBL" id="JMIW01000001">
    <property type="protein sequence ID" value="KEO92211.1"/>
    <property type="molecule type" value="Genomic_DNA"/>
</dbReference>
<name>A0A074MBP9_ERYLO</name>
<dbReference type="InterPro" id="IPR037069">
    <property type="entry name" value="AcylCoA_DH/ox_N_sf"/>
</dbReference>
<accession>A0A074MBP9</accession>
<evidence type="ECO:0000256" key="5">
    <source>
        <dbReference type="ARBA" id="ARBA00023002"/>
    </source>
</evidence>
<keyword evidence="5" id="KW-0560">Oxidoreductase</keyword>
<evidence type="ECO:0000259" key="7">
    <source>
        <dbReference type="Pfam" id="PF02771"/>
    </source>
</evidence>
<dbReference type="InterPro" id="IPR009075">
    <property type="entry name" value="AcylCo_DH/oxidase_C"/>
</dbReference>